<dbReference type="InterPro" id="IPR039013">
    <property type="entry name" value="YgiF"/>
</dbReference>
<keyword evidence="3" id="KW-1185">Reference proteome</keyword>
<dbReference type="InterPro" id="IPR033469">
    <property type="entry name" value="CYTH-like_dom_sf"/>
</dbReference>
<dbReference type="AlphaFoldDB" id="A0A022PH65"/>
<evidence type="ECO:0000259" key="1">
    <source>
        <dbReference type="PROSITE" id="PS51707"/>
    </source>
</evidence>
<dbReference type="InterPro" id="IPR023577">
    <property type="entry name" value="CYTH_domain"/>
</dbReference>
<feature type="domain" description="CYTH" evidence="1">
    <location>
        <begin position="2"/>
        <end position="202"/>
    </location>
</feature>
<comment type="caution">
    <text evidence="2">The sequence shown here is derived from an EMBL/GenBank/DDBJ whole genome shotgun (WGS) entry which is preliminary data.</text>
</comment>
<dbReference type="Proteomes" id="UP000023464">
    <property type="component" value="Unassembled WGS sequence"/>
</dbReference>
<dbReference type="GO" id="GO:0050355">
    <property type="term" value="F:inorganic triphosphate phosphatase activity"/>
    <property type="evidence" value="ECO:0007669"/>
    <property type="project" value="InterPro"/>
</dbReference>
<organism evidence="2 3">
    <name type="scientific">Photorhabdus aegyptia</name>
    <dbReference type="NCBI Taxonomy" id="2805098"/>
    <lineage>
        <taxon>Bacteria</taxon>
        <taxon>Pseudomonadati</taxon>
        <taxon>Pseudomonadota</taxon>
        <taxon>Gammaproteobacteria</taxon>
        <taxon>Enterobacterales</taxon>
        <taxon>Morganellaceae</taxon>
        <taxon>Photorhabdus</taxon>
    </lineage>
</organism>
<dbReference type="PANTHER" id="PTHR39569">
    <property type="entry name" value="INORGANIC TRIPHOSPHATASE"/>
    <property type="match status" value="1"/>
</dbReference>
<dbReference type="EMBL" id="JFGV01000025">
    <property type="protein sequence ID" value="EYU15432.1"/>
    <property type="molecule type" value="Genomic_DNA"/>
</dbReference>
<dbReference type="RefSeq" id="WP_036778314.1">
    <property type="nucleotide sequence ID" value="NZ_CAWLTM010000090.1"/>
</dbReference>
<accession>A0A022PH65</accession>
<dbReference type="CDD" id="cd07756">
    <property type="entry name" value="CYTH-like_Pase_CHAD"/>
    <property type="match status" value="1"/>
</dbReference>
<evidence type="ECO:0000313" key="2">
    <source>
        <dbReference type="EMBL" id="EYU15432.1"/>
    </source>
</evidence>
<name>A0A022PH65_9GAMM</name>
<protein>
    <recommendedName>
        <fullName evidence="1">CYTH domain-containing protein</fullName>
    </recommendedName>
</protein>
<sequence length="312" mass="35347">MSVEIELKLIARPQAIPAIRQQLLLFPHDYFSPQKLTNIYFETSDNQLRSLDMGLRIRGFDDQYEMTIKTAGKVVGGLHQRPEYNVPLVKPELALTLFPRHIWPDNCDVEALQSRLNALFSTDFMREKWVVTYGQSEIEVVLDQGEIIAANRKEPICEFELELKQGTITDVLALAVELAKSNGLRQGNKSKAARGYQLAQGKPKAALLSTQVEIDMQQSLSSVLTSMLAHWQEQEERWLAGLSDGRDGLKQVLTLIHQTIEYPSAPKQLDNQLVAINQKLLDMETETETLCYSSLYLQCKLALTMWLINLSA</sequence>
<gene>
    <name evidence="2" type="ORF">BA1DRAFT_01984</name>
</gene>
<dbReference type="Gene3D" id="2.40.320.10">
    <property type="entry name" value="Hypothetical Protein Pfu-838710-001"/>
    <property type="match status" value="1"/>
</dbReference>
<dbReference type="SUPFAM" id="SSF55154">
    <property type="entry name" value="CYTH-like phosphatases"/>
    <property type="match status" value="1"/>
</dbReference>
<proteinExistence type="predicted"/>
<dbReference type="Pfam" id="PF01928">
    <property type="entry name" value="CYTH"/>
    <property type="match status" value="1"/>
</dbReference>
<dbReference type="SMART" id="SM01118">
    <property type="entry name" value="CYTH"/>
    <property type="match status" value="1"/>
</dbReference>
<evidence type="ECO:0000313" key="3">
    <source>
        <dbReference type="Proteomes" id="UP000023464"/>
    </source>
</evidence>
<reference evidence="2 3" key="1">
    <citation type="submission" date="2014-03" db="EMBL/GenBank/DDBJ databases">
        <title>Draft Genome of Photorhabdus luminescens BA1, an Egyptian Isolate.</title>
        <authorList>
            <person name="Ghazal S."/>
            <person name="Hurst S.G.IV."/>
            <person name="Morris K."/>
            <person name="Thomas K."/>
            <person name="Tisa L.S."/>
        </authorList>
    </citation>
    <scope>NUCLEOTIDE SEQUENCE [LARGE SCALE GENOMIC DNA]</scope>
    <source>
        <strain evidence="2 3">BA1</strain>
    </source>
</reference>
<dbReference type="PROSITE" id="PS51707">
    <property type="entry name" value="CYTH"/>
    <property type="match status" value="1"/>
</dbReference>
<dbReference type="PATRIC" id="fig|1393736.3.peg.2014"/>
<dbReference type="PANTHER" id="PTHR39569:SF1">
    <property type="entry name" value="INORGANIC TRIPHOSPHATASE"/>
    <property type="match status" value="1"/>
</dbReference>
<dbReference type="GO" id="GO:0046872">
    <property type="term" value="F:metal ion binding"/>
    <property type="evidence" value="ECO:0007669"/>
    <property type="project" value="TreeGrafter"/>
</dbReference>